<keyword evidence="3" id="KW-1185">Reference proteome</keyword>
<evidence type="ECO:0000256" key="1">
    <source>
        <dbReference type="SAM" id="Phobius"/>
    </source>
</evidence>
<protein>
    <submittedName>
        <fullName evidence="2">Uncharacterized protein</fullName>
    </submittedName>
</protein>
<proteinExistence type="predicted"/>
<keyword evidence="1" id="KW-1133">Transmembrane helix</keyword>
<keyword evidence="1" id="KW-0472">Membrane</keyword>
<feature type="transmembrane region" description="Helical" evidence="1">
    <location>
        <begin position="162"/>
        <end position="183"/>
    </location>
</feature>
<name>A0A9W9DD21_9PLEO</name>
<dbReference type="AlphaFoldDB" id="A0A9W9DD21"/>
<evidence type="ECO:0000313" key="2">
    <source>
        <dbReference type="EMBL" id="KAJ4413263.1"/>
    </source>
</evidence>
<accession>A0A9W9DD21</accession>
<gene>
    <name evidence="2" type="ORF">N0V91_000237</name>
</gene>
<reference evidence="2" key="1">
    <citation type="submission" date="2022-10" db="EMBL/GenBank/DDBJ databases">
        <title>Tapping the CABI collections for fungal endophytes: first genome assemblies for Collariella, Neodidymelliopsis, Ascochyta clinopodiicola, Didymella pomorum, Didymosphaeria variabile, Neocosmospora piperis and Neocucurbitaria cava.</title>
        <authorList>
            <person name="Hill R."/>
        </authorList>
    </citation>
    <scope>NUCLEOTIDE SEQUENCE</scope>
    <source>
        <strain evidence="2">IMI 355091</strain>
    </source>
</reference>
<organism evidence="2 3">
    <name type="scientific">Didymella pomorum</name>
    <dbReference type="NCBI Taxonomy" id="749634"/>
    <lineage>
        <taxon>Eukaryota</taxon>
        <taxon>Fungi</taxon>
        <taxon>Dikarya</taxon>
        <taxon>Ascomycota</taxon>
        <taxon>Pezizomycotina</taxon>
        <taxon>Dothideomycetes</taxon>
        <taxon>Pleosporomycetidae</taxon>
        <taxon>Pleosporales</taxon>
        <taxon>Pleosporineae</taxon>
        <taxon>Didymellaceae</taxon>
        <taxon>Didymella</taxon>
    </lineage>
</organism>
<evidence type="ECO:0000313" key="3">
    <source>
        <dbReference type="Proteomes" id="UP001140510"/>
    </source>
</evidence>
<keyword evidence="1" id="KW-0812">Transmembrane</keyword>
<dbReference type="OrthoDB" id="10479280at2759"/>
<dbReference type="Proteomes" id="UP001140510">
    <property type="component" value="Unassembled WGS sequence"/>
</dbReference>
<sequence length="187" mass="20341">MVSTTIPIVGEDLQLHYFSLSTDETNVDIMARMRELSTGNRSIMHRFAKNTMHALLMREPAVGKALALRIHDLGAENVIVYEVKKDDALTKLCFGSVPAPQYGSLHAYLVDAVQDGHPYYTEVWCFYHATSGRMAAAWLLIALIIAMLIGLGVGVGCGDGGFGLDVGTGTLAVLTAIHLAILLRMMY</sequence>
<dbReference type="EMBL" id="JAPEVA010000001">
    <property type="protein sequence ID" value="KAJ4413263.1"/>
    <property type="molecule type" value="Genomic_DNA"/>
</dbReference>
<feature type="transmembrane region" description="Helical" evidence="1">
    <location>
        <begin position="136"/>
        <end position="156"/>
    </location>
</feature>
<comment type="caution">
    <text evidence="2">The sequence shown here is derived from an EMBL/GenBank/DDBJ whole genome shotgun (WGS) entry which is preliminary data.</text>
</comment>